<dbReference type="Gene3D" id="3.80.10.10">
    <property type="entry name" value="Ribonuclease Inhibitor"/>
    <property type="match status" value="1"/>
</dbReference>
<reference evidence="1 2" key="1">
    <citation type="journal article" date="2016" name="Mol. Biol. Evol.">
        <title>Comparative Genomics of Early-Diverging Mushroom-Forming Fungi Provides Insights into the Origins of Lignocellulose Decay Capabilities.</title>
        <authorList>
            <person name="Nagy L.G."/>
            <person name="Riley R."/>
            <person name="Tritt A."/>
            <person name="Adam C."/>
            <person name="Daum C."/>
            <person name="Floudas D."/>
            <person name="Sun H."/>
            <person name="Yadav J.S."/>
            <person name="Pangilinan J."/>
            <person name="Larsson K.H."/>
            <person name="Matsuura K."/>
            <person name="Barry K."/>
            <person name="Labutti K."/>
            <person name="Kuo R."/>
            <person name="Ohm R.A."/>
            <person name="Bhattacharya S.S."/>
            <person name="Shirouzu T."/>
            <person name="Yoshinaga Y."/>
            <person name="Martin F.M."/>
            <person name="Grigoriev I.V."/>
            <person name="Hibbett D.S."/>
        </authorList>
    </citation>
    <scope>NUCLEOTIDE SEQUENCE [LARGE SCALE GENOMIC DNA]</scope>
    <source>
        <strain evidence="1 2">HHB12733</strain>
    </source>
</reference>
<accession>A0A165INV6</accession>
<evidence type="ECO:0000313" key="1">
    <source>
        <dbReference type="EMBL" id="KZT60811.1"/>
    </source>
</evidence>
<proteinExistence type="predicted"/>
<name>A0A165INV6_9BASI</name>
<gene>
    <name evidence="1" type="ORF">CALCODRAFT_506668</name>
</gene>
<dbReference type="Proteomes" id="UP000076842">
    <property type="component" value="Unassembled WGS sequence"/>
</dbReference>
<sequence length="369" mass="41857">MNLKHLRYLPPSDEPQPPPIDFLSHLAQLSTFIGDIDTFTIEGIQALAHKPMLKKMHFITYCDNDMVLNFKSEQSYLNAGAFGVLEDLRLDHTARIINALLSVVTGPLRTLTCTIESSTSPKEVQQLATVVSRFRLTLRELCLNLYDVLPREKNFGSWKDLAKLARCNKVERLAIVYQLPGHTFQFSDEDLLGVAQSYNQLRHLSIGWMPKTPLAEGQSNDAVGGLEDEKSLTVLGLVPLLQACSKLQYIHLTSINAEDVRGHPPSEIVVIERAVHITTQSMEILFPFKVALFLSSWLLDGYLDLSEPDDEEATQALRSSDNGRQITFIMVIMESFRCHRRMVEQCIPFDHLETPEFTNRFVEMMKLKP</sequence>
<dbReference type="InParanoid" id="A0A165INV6"/>
<evidence type="ECO:0008006" key="3">
    <source>
        <dbReference type="Google" id="ProtNLM"/>
    </source>
</evidence>
<protein>
    <recommendedName>
        <fullName evidence="3">F-box domain-containing protein</fullName>
    </recommendedName>
</protein>
<dbReference type="AlphaFoldDB" id="A0A165INV6"/>
<keyword evidence="2" id="KW-1185">Reference proteome</keyword>
<dbReference type="EMBL" id="KV423928">
    <property type="protein sequence ID" value="KZT60811.1"/>
    <property type="molecule type" value="Genomic_DNA"/>
</dbReference>
<dbReference type="InterPro" id="IPR032675">
    <property type="entry name" value="LRR_dom_sf"/>
</dbReference>
<evidence type="ECO:0000313" key="2">
    <source>
        <dbReference type="Proteomes" id="UP000076842"/>
    </source>
</evidence>
<organism evidence="1 2">
    <name type="scientific">Calocera cornea HHB12733</name>
    <dbReference type="NCBI Taxonomy" id="1353952"/>
    <lineage>
        <taxon>Eukaryota</taxon>
        <taxon>Fungi</taxon>
        <taxon>Dikarya</taxon>
        <taxon>Basidiomycota</taxon>
        <taxon>Agaricomycotina</taxon>
        <taxon>Dacrymycetes</taxon>
        <taxon>Dacrymycetales</taxon>
        <taxon>Dacrymycetaceae</taxon>
        <taxon>Calocera</taxon>
    </lineage>
</organism>